<feature type="compositionally biased region" description="Basic and acidic residues" evidence="5">
    <location>
        <begin position="129"/>
        <end position="138"/>
    </location>
</feature>
<dbReference type="Proteomes" id="UP000419144">
    <property type="component" value="Unassembled WGS sequence"/>
</dbReference>
<feature type="region of interest" description="Disordered" evidence="5">
    <location>
        <begin position="129"/>
        <end position="161"/>
    </location>
</feature>
<feature type="domain" description="Protein kinase" evidence="6">
    <location>
        <begin position="15"/>
        <end position="424"/>
    </location>
</feature>
<proteinExistence type="predicted"/>
<protein>
    <recommendedName>
        <fullName evidence="6">Protein kinase domain-containing protein</fullName>
    </recommendedName>
</protein>
<dbReference type="InterPro" id="IPR011009">
    <property type="entry name" value="Kinase-like_dom_sf"/>
</dbReference>
<keyword evidence="4" id="KW-0067">ATP-binding</keyword>
<dbReference type="VEuPathDB" id="TriTrypDB:LtaPh_3528900"/>
<dbReference type="SUPFAM" id="SSF56112">
    <property type="entry name" value="Protein kinase-like (PK-like)"/>
    <property type="match status" value="1"/>
</dbReference>
<dbReference type="PANTHER" id="PTHR43671">
    <property type="entry name" value="SERINE/THREONINE-PROTEIN KINASE NEK"/>
    <property type="match status" value="1"/>
</dbReference>
<evidence type="ECO:0000313" key="7">
    <source>
        <dbReference type="EMBL" id="GET92805.1"/>
    </source>
</evidence>
<dbReference type="InterPro" id="IPR000719">
    <property type="entry name" value="Prot_kinase_dom"/>
</dbReference>
<dbReference type="InterPro" id="IPR050660">
    <property type="entry name" value="NEK_Ser/Thr_kinase"/>
</dbReference>
<name>A0A640KUL6_LEITA</name>
<evidence type="ECO:0000313" key="8">
    <source>
        <dbReference type="Proteomes" id="UP000419144"/>
    </source>
</evidence>
<sequence length="740" mass="79989">MSAVLVDSHGDEYRLLQTIEPESGSYGALFAQAATYRAQQVLPPPKAETPGLAETNAGESGAKSLLGSAVVTYIPLTTSLQEGDSTSESALMHAVLQNIRLRRQVDHPYLRTLIDAFYTNQVLQSSNSVRHDTGRVADIKQPSASARNSSSSPKSLEKQSYTAHVGGDTNWRASTAVSGLHSPLALTALVVVEEYIEGCSLADYVDVVAKGHLQQENRQIQKATAAIAYQLAQALLHLHTVGLLLCRDLPFECVHMDVNKGYVRVRIPLSATAMLDAVEGSTSSAVTAFLPSPCTAPIADARSTAFGEGKCSLCAPEMTEMSEWNESVSEACGSLPFGADVWALGILMLQLCSLNQKDLFGTTNATERLLVIRSHLPHIVDLLPADIEGDMAELIGGCLQCSPRNRPTLSTLLKSSLFANHRSFTLLEPNPVIISDAEAVSDAKKQQGAFVSVQPTAPPSRAMNKVDTDFLHKVIDDSLISLSLKDMKWRTPRSFRDAFMPILAPPPGSTTSCEMLGGCASRDSAATPTMQSPQGLPLPLAAAAKQALHDITLLHDEYYDICVRAAQTSTSTTPSAETIACAALRERVQNSRQLSRDLTTTMTIMEDLTKHFTKLELSEPKLCIRLVEFLLEGFETSPSDIAAVTESITLADTLLHAASTNTVSPGGASVVHKEAPLDEATQHRVPQQKEAAFNVAKTLRVMPSMPAHMISSDRAANTSAVLYNSWLRKLRKKRLKMDEY</sequence>
<evidence type="ECO:0000256" key="5">
    <source>
        <dbReference type="SAM" id="MobiDB-lite"/>
    </source>
</evidence>
<evidence type="ECO:0000256" key="1">
    <source>
        <dbReference type="ARBA" id="ARBA00022679"/>
    </source>
</evidence>
<dbReference type="EMBL" id="BLBS01000056">
    <property type="protein sequence ID" value="GET92805.1"/>
    <property type="molecule type" value="Genomic_DNA"/>
</dbReference>
<dbReference type="AlphaFoldDB" id="A0A640KUL6"/>
<dbReference type="GO" id="GO:0005524">
    <property type="term" value="F:ATP binding"/>
    <property type="evidence" value="ECO:0007669"/>
    <property type="project" value="UniProtKB-KW"/>
</dbReference>
<evidence type="ECO:0000259" key="6">
    <source>
        <dbReference type="PROSITE" id="PS50011"/>
    </source>
</evidence>
<keyword evidence="1" id="KW-0808">Transferase</keyword>
<dbReference type="GO" id="GO:0004674">
    <property type="term" value="F:protein serine/threonine kinase activity"/>
    <property type="evidence" value="ECO:0007669"/>
    <property type="project" value="TreeGrafter"/>
</dbReference>
<keyword evidence="3" id="KW-0418">Kinase</keyword>
<dbReference type="OrthoDB" id="273251at2759"/>
<keyword evidence="2" id="KW-0547">Nucleotide-binding</keyword>
<comment type="caution">
    <text evidence="7">The sequence shown here is derived from an EMBL/GenBank/DDBJ whole genome shotgun (WGS) entry which is preliminary data.</text>
</comment>
<reference evidence="7" key="1">
    <citation type="submission" date="2019-11" db="EMBL/GenBank/DDBJ databases">
        <title>Leishmania tarentolae CDS.</title>
        <authorList>
            <person name="Goto Y."/>
            <person name="Yamagishi J."/>
        </authorList>
    </citation>
    <scope>NUCLEOTIDE SEQUENCE [LARGE SCALE GENOMIC DNA]</scope>
    <source>
        <strain evidence="7">Parrot Tar II</strain>
    </source>
</reference>
<dbReference type="PANTHER" id="PTHR43671:SF35">
    <property type="entry name" value="KINASE A, PUTATIVE-RELATED"/>
    <property type="match status" value="1"/>
</dbReference>
<keyword evidence="8" id="KW-1185">Reference proteome</keyword>
<evidence type="ECO:0000256" key="4">
    <source>
        <dbReference type="ARBA" id="ARBA00022840"/>
    </source>
</evidence>
<accession>A0A640KUL6</accession>
<dbReference type="PROSITE" id="PS50011">
    <property type="entry name" value="PROTEIN_KINASE_DOM"/>
    <property type="match status" value="1"/>
</dbReference>
<feature type="compositionally biased region" description="Low complexity" evidence="5">
    <location>
        <begin position="142"/>
        <end position="160"/>
    </location>
</feature>
<evidence type="ECO:0000256" key="2">
    <source>
        <dbReference type="ARBA" id="ARBA00022741"/>
    </source>
</evidence>
<gene>
    <name evidence="7" type="ORF">LtaPh_3528900</name>
</gene>
<dbReference type="Gene3D" id="1.10.510.10">
    <property type="entry name" value="Transferase(Phosphotransferase) domain 1"/>
    <property type="match status" value="1"/>
</dbReference>
<organism evidence="7 8">
    <name type="scientific">Leishmania tarentolae</name>
    <name type="common">Sauroleishmania tarentolae</name>
    <dbReference type="NCBI Taxonomy" id="5689"/>
    <lineage>
        <taxon>Eukaryota</taxon>
        <taxon>Discoba</taxon>
        <taxon>Euglenozoa</taxon>
        <taxon>Kinetoplastea</taxon>
        <taxon>Metakinetoplastina</taxon>
        <taxon>Trypanosomatida</taxon>
        <taxon>Trypanosomatidae</taxon>
        <taxon>Leishmaniinae</taxon>
        <taxon>Leishmania</taxon>
        <taxon>lizard Leishmania</taxon>
    </lineage>
</organism>
<evidence type="ECO:0000256" key="3">
    <source>
        <dbReference type="ARBA" id="ARBA00022777"/>
    </source>
</evidence>